<dbReference type="InterPro" id="IPR050708">
    <property type="entry name" value="T6SS_VgrG/RHS"/>
</dbReference>
<dbReference type="AlphaFoldDB" id="E4RXN9"/>
<name>E4RXN9_LEAB4</name>
<dbReference type="InterPro" id="IPR022385">
    <property type="entry name" value="Rhs_assc_core"/>
</dbReference>
<dbReference type="PANTHER" id="PTHR32305">
    <property type="match status" value="1"/>
</dbReference>
<reference key="1">
    <citation type="submission" date="2010-11" db="EMBL/GenBank/DDBJ databases">
        <title>The complete genome of Leadbetterella byssophila DSM 17132.</title>
        <authorList>
            <consortium name="US DOE Joint Genome Institute (JGI-PGF)"/>
            <person name="Lucas S."/>
            <person name="Copeland A."/>
            <person name="Lapidus A."/>
            <person name="Glavina del Rio T."/>
            <person name="Dalin E."/>
            <person name="Tice H."/>
            <person name="Bruce D."/>
            <person name="Goodwin L."/>
            <person name="Pitluck S."/>
            <person name="Kyrpides N."/>
            <person name="Mavromatis K."/>
            <person name="Ivanova N."/>
            <person name="Teshima H."/>
            <person name="Brettin T."/>
            <person name="Detter J.C."/>
            <person name="Han C."/>
            <person name="Tapia R."/>
            <person name="Land M."/>
            <person name="Hauser L."/>
            <person name="Markowitz V."/>
            <person name="Cheng J.-F."/>
            <person name="Hugenholtz P."/>
            <person name="Woyke T."/>
            <person name="Wu D."/>
            <person name="Tindall B."/>
            <person name="Pomrenke H.G."/>
            <person name="Brambilla E."/>
            <person name="Klenk H.-P."/>
            <person name="Eisen J.A."/>
        </authorList>
    </citation>
    <scope>NUCLEOTIDE SEQUENCE [LARGE SCALE GENOMIC DNA]</scope>
    <source>
        <strain>DSM 17132</strain>
    </source>
</reference>
<sequence>MNLNDGRWIKYTYDGAGTLLKTEYSNGEYWEYVEGVVFKNGQPYQMAIPEGRAVYESNQWKLEYDIKDHLGNTRVSFREGVGGAELQTKTDFDPWGVRLNGTGTVNSFQNRWELQGKEKESTFNLNRVNFGARHYNATLGRFLSSDALSEKYYGHSPYNFSLNNPIRFIDPDGNSPLDIVIIGTDQKEWRVKTAGEDIVFNAPFALKNNASLDIGAGNIDPGRFAVGFTAEGSVSFGAGLVGGVGVELSTVQFTDKTYGGYNYVYAGMQGNMSLGIQAAVSADVAGGVTIAYNNSDLPIKPIDYAGPSISVGVSAGAKFLAGGGVSAKYFDMRGSAKTGWQGVSMSVSTGVGVGGNLGSVTGSISNTWMVNDMQPTSQRSLSDRVFNRVNPVGSAIYTGAMSRVKR</sequence>
<dbReference type="eggNOG" id="COG3209">
    <property type="taxonomic scope" value="Bacteria"/>
</dbReference>
<proteinExistence type="predicted"/>
<dbReference type="Proteomes" id="UP000007435">
    <property type="component" value="Chromosome"/>
</dbReference>
<organism evidence="1 2">
    <name type="scientific">Leadbetterella byssophila (strain DSM 17132 / JCM 16389 / KACC 11308 / NBRC 106382 / 4M15)</name>
    <dbReference type="NCBI Taxonomy" id="649349"/>
    <lineage>
        <taxon>Bacteria</taxon>
        <taxon>Pseudomonadati</taxon>
        <taxon>Bacteroidota</taxon>
        <taxon>Cytophagia</taxon>
        <taxon>Cytophagales</taxon>
        <taxon>Leadbetterellaceae</taxon>
        <taxon>Leadbetterella</taxon>
    </lineage>
</organism>
<dbReference type="Gene3D" id="2.180.10.10">
    <property type="entry name" value="RHS repeat-associated core"/>
    <property type="match status" value="1"/>
</dbReference>
<dbReference type="RefSeq" id="WP_013409143.1">
    <property type="nucleotide sequence ID" value="NC_014655.1"/>
</dbReference>
<reference evidence="1 2" key="2">
    <citation type="journal article" date="2011" name="Stand. Genomic Sci.">
        <title>Complete genome sequence of Leadbetterella byssophila type strain (4M15).</title>
        <authorList>
            <person name="Abt B."/>
            <person name="Teshima H."/>
            <person name="Lucas S."/>
            <person name="Lapidus A."/>
            <person name="Del Rio T.G."/>
            <person name="Nolan M."/>
            <person name="Tice H."/>
            <person name="Cheng J.F."/>
            <person name="Pitluck S."/>
            <person name="Liolios K."/>
            <person name="Pagani I."/>
            <person name="Ivanova N."/>
            <person name="Mavromatis K."/>
            <person name="Pati A."/>
            <person name="Tapia R."/>
            <person name="Han C."/>
            <person name="Goodwin L."/>
            <person name="Chen A."/>
            <person name="Palaniappan K."/>
            <person name="Land M."/>
            <person name="Hauser L."/>
            <person name="Chang Y.J."/>
            <person name="Jeffries C.D."/>
            <person name="Rohde M."/>
            <person name="Goker M."/>
            <person name="Tindall B.J."/>
            <person name="Detter J.C."/>
            <person name="Woyke T."/>
            <person name="Bristow J."/>
            <person name="Eisen J.A."/>
            <person name="Markowitz V."/>
            <person name="Hugenholtz P."/>
            <person name="Klenk H.P."/>
            <person name="Kyrpides N.C."/>
        </authorList>
    </citation>
    <scope>NUCLEOTIDE SEQUENCE [LARGE SCALE GENOMIC DNA]</scope>
    <source>
        <strain evidence="2">DSM 17132 / JCM 16389 / KACC 11308 / NBRC 106382 / 4M15</strain>
    </source>
</reference>
<accession>E4RXN9</accession>
<evidence type="ECO:0000313" key="1">
    <source>
        <dbReference type="EMBL" id="ADQ18103.1"/>
    </source>
</evidence>
<gene>
    <name evidence="1" type="ordered locus">Lbys_2435</name>
</gene>
<dbReference type="PANTHER" id="PTHR32305:SF15">
    <property type="entry name" value="PROTEIN RHSA-RELATED"/>
    <property type="match status" value="1"/>
</dbReference>
<dbReference type="STRING" id="649349.Lbys_2435"/>
<dbReference type="HOGENOM" id="CLU_677554_0_0_10"/>
<dbReference type="EMBL" id="CP002305">
    <property type="protein sequence ID" value="ADQ18103.1"/>
    <property type="molecule type" value="Genomic_DNA"/>
</dbReference>
<dbReference type="KEGG" id="lby:Lbys_2435"/>
<keyword evidence="2" id="KW-1185">Reference proteome</keyword>
<dbReference type="NCBIfam" id="TIGR03696">
    <property type="entry name" value="Rhs_assc_core"/>
    <property type="match status" value="1"/>
</dbReference>
<evidence type="ECO:0008006" key="3">
    <source>
        <dbReference type="Google" id="ProtNLM"/>
    </source>
</evidence>
<evidence type="ECO:0000313" key="2">
    <source>
        <dbReference type="Proteomes" id="UP000007435"/>
    </source>
</evidence>
<protein>
    <recommendedName>
        <fullName evidence="3">RHS repeat-associated core domain-containing protein</fullName>
    </recommendedName>
</protein>